<dbReference type="GO" id="GO:0045505">
    <property type="term" value="F:dynein intermediate chain binding"/>
    <property type="evidence" value="ECO:0007669"/>
    <property type="project" value="TreeGrafter"/>
</dbReference>
<name>A0A9C6X940_FRAOC</name>
<dbReference type="GO" id="GO:0005737">
    <property type="term" value="C:cytoplasm"/>
    <property type="evidence" value="ECO:0007669"/>
    <property type="project" value="TreeGrafter"/>
</dbReference>
<dbReference type="AlphaFoldDB" id="A0A9C6X940"/>
<dbReference type="PANTHER" id="PTHR21255:SF7">
    <property type="entry name" value="DYNEIN LIGHT CHAIN TCTEX-TYPE PROTEIN 2B"/>
    <property type="match status" value="1"/>
</dbReference>
<dbReference type="InterPro" id="IPR005334">
    <property type="entry name" value="Tctex-1-like"/>
</dbReference>
<accession>A0A9C6X940</accession>
<comment type="similarity">
    <text evidence="1">Belongs to the dynein light chain Tctex-type family.</text>
</comment>
<dbReference type="CDD" id="cd21451">
    <property type="entry name" value="DLC-like_TCTEX1D"/>
    <property type="match status" value="1"/>
</dbReference>
<dbReference type="InterPro" id="IPR038586">
    <property type="entry name" value="Tctex-1-like_sf"/>
</dbReference>
<dbReference type="GO" id="GO:0005868">
    <property type="term" value="C:cytoplasmic dynein complex"/>
    <property type="evidence" value="ECO:0007669"/>
    <property type="project" value="TreeGrafter"/>
</dbReference>
<evidence type="ECO:0000313" key="3">
    <source>
        <dbReference type="RefSeq" id="XP_052131350.1"/>
    </source>
</evidence>
<evidence type="ECO:0000313" key="2">
    <source>
        <dbReference type="Proteomes" id="UP000504606"/>
    </source>
</evidence>
<dbReference type="RefSeq" id="XP_052131350.1">
    <property type="nucleotide sequence ID" value="XM_052275390.1"/>
</dbReference>
<dbReference type="OrthoDB" id="10248487at2759"/>
<organism evidence="2 3">
    <name type="scientific">Frankliniella occidentalis</name>
    <name type="common">Western flower thrips</name>
    <name type="synonym">Euthrips occidentalis</name>
    <dbReference type="NCBI Taxonomy" id="133901"/>
    <lineage>
        <taxon>Eukaryota</taxon>
        <taxon>Metazoa</taxon>
        <taxon>Ecdysozoa</taxon>
        <taxon>Arthropoda</taxon>
        <taxon>Hexapoda</taxon>
        <taxon>Insecta</taxon>
        <taxon>Pterygota</taxon>
        <taxon>Neoptera</taxon>
        <taxon>Paraneoptera</taxon>
        <taxon>Thysanoptera</taxon>
        <taxon>Terebrantia</taxon>
        <taxon>Thripoidea</taxon>
        <taxon>Thripidae</taxon>
        <taxon>Frankliniella</taxon>
    </lineage>
</organism>
<sequence length="218" mass="24862">MPHVDLIEIKGPWPEEWHRLSVRERERIPECLAKLLRELPDPRELAPLVRSVVISAIEPSRDALNFKSTTKVKRVGLLPVIQVIRAGGIRVGRSKEEKGSSKRLATFQLEPKEVPCWRRIRLLVQETLSAGLADVRYSSQLCANGCRVIAAVILHRLKKFNFERYRLAAQVRIAQRMNQGMAMGVACLWNDGVDRFSYAQYENASLSAQAILFLVYRD</sequence>
<dbReference type="Pfam" id="PF03645">
    <property type="entry name" value="Tctex-1"/>
    <property type="match status" value="1"/>
</dbReference>
<proteinExistence type="inferred from homology"/>
<reference evidence="3" key="1">
    <citation type="submission" date="2025-08" db="UniProtKB">
        <authorList>
            <consortium name="RefSeq"/>
        </authorList>
    </citation>
    <scope>IDENTIFICATION</scope>
    <source>
        <tissue evidence="3">Whole organism</tissue>
    </source>
</reference>
<dbReference type="PANTHER" id="PTHR21255">
    <property type="entry name" value="T-COMPLEX-ASSOCIATED-TESTIS-EXPRESSED 1/ DYNEIN LIGHT CHAIN"/>
    <property type="match status" value="1"/>
</dbReference>
<evidence type="ECO:0000256" key="1">
    <source>
        <dbReference type="ARBA" id="ARBA00005361"/>
    </source>
</evidence>
<protein>
    <submittedName>
        <fullName evidence="3">Dynein light chain Tctex-type protein 2B-like</fullName>
    </submittedName>
</protein>
<dbReference type="KEGG" id="foc:127751606"/>
<dbReference type="GO" id="GO:0007018">
    <property type="term" value="P:microtubule-based movement"/>
    <property type="evidence" value="ECO:0007669"/>
    <property type="project" value="TreeGrafter"/>
</dbReference>
<keyword evidence="2" id="KW-1185">Reference proteome</keyword>
<dbReference type="GeneID" id="127751606"/>
<dbReference type="Gene3D" id="3.30.1140.40">
    <property type="entry name" value="Tctex-1"/>
    <property type="match status" value="1"/>
</dbReference>
<gene>
    <name evidence="3" type="primary">LOC127751606</name>
</gene>
<dbReference type="Proteomes" id="UP000504606">
    <property type="component" value="Unplaced"/>
</dbReference>